<evidence type="ECO:0000313" key="9">
    <source>
        <dbReference type="Proteomes" id="UP001595607"/>
    </source>
</evidence>
<keyword evidence="2" id="KW-1003">Cell membrane</keyword>
<evidence type="ECO:0000256" key="2">
    <source>
        <dbReference type="ARBA" id="ARBA00022475"/>
    </source>
</evidence>
<organism evidence="8 9">
    <name type="scientific">Parvularcula lutaonensis</name>
    <dbReference type="NCBI Taxonomy" id="491923"/>
    <lineage>
        <taxon>Bacteria</taxon>
        <taxon>Pseudomonadati</taxon>
        <taxon>Pseudomonadota</taxon>
        <taxon>Alphaproteobacteria</taxon>
        <taxon>Parvularculales</taxon>
        <taxon>Parvularculaceae</taxon>
        <taxon>Parvularcula</taxon>
    </lineage>
</organism>
<dbReference type="Pfam" id="PF00535">
    <property type="entry name" value="Glycos_transf_2"/>
    <property type="match status" value="1"/>
</dbReference>
<name>A0ABV7MC35_9PROT</name>
<dbReference type="EMBL" id="JBHRVA010000002">
    <property type="protein sequence ID" value="MFC3302467.1"/>
    <property type="molecule type" value="Genomic_DNA"/>
</dbReference>
<keyword evidence="9" id="KW-1185">Reference proteome</keyword>
<dbReference type="InterPro" id="IPR029044">
    <property type="entry name" value="Nucleotide-diphossugar_trans"/>
</dbReference>
<keyword evidence="5 6" id="KW-0472">Membrane</keyword>
<comment type="caution">
    <text evidence="8">The sequence shown here is derived from an EMBL/GenBank/DDBJ whole genome shotgun (WGS) entry which is preliminary data.</text>
</comment>
<dbReference type="Proteomes" id="UP001595607">
    <property type="component" value="Unassembled WGS sequence"/>
</dbReference>
<evidence type="ECO:0000256" key="1">
    <source>
        <dbReference type="ARBA" id="ARBA00004236"/>
    </source>
</evidence>
<dbReference type="SUPFAM" id="SSF53448">
    <property type="entry name" value="Nucleotide-diphospho-sugar transferases"/>
    <property type="match status" value="1"/>
</dbReference>
<sequence>MGHLQASESYSVIVPARNAENEIARVIDAALSAKPAPAEVIVVDDASTDNTAEIAKASGARVVSHGGDKPIGPARARNLGAQTATCDLYLFLDADVVIHPEAPNHLIRALRHDPKIAAAFGSYGAWQACPNIAARYANLRHHFFHQSGRREAKSFWTGLGMVRASAFAHLRGFSDKIEKPAMEDVEIGLRFSRAGYRVRLVPQAQGTHLKNWTLRQLWRDDIVSRALPWSTLIVHGRAPEVLNARSGEKLKAVLVYASALLLALSLFVPGALPFAVLFASVYVAMNLPFFWLLLKRGGVRTFVPGIFLHAAYHAYSSTAFALVWLNSALPLPPLLARQHVALMETDYPADQ</sequence>
<accession>A0ABV7MC35</accession>
<feature type="domain" description="Glycosyltransferase 2-like" evidence="7">
    <location>
        <begin position="11"/>
        <end position="127"/>
    </location>
</feature>
<keyword evidence="4" id="KW-0808">Transferase</keyword>
<proteinExistence type="predicted"/>
<evidence type="ECO:0000256" key="3">
    <source>
        <dbReference type="ARBA" id="ARBA00022676"/>
    </source>
</evidence>
<evidence type="ECO:0000256" key="6">
    <source>
        <dbReference type="SAM" id="Phobius"/>
    </source>
</evidence>
<keyword evidence="6" id="KW-1133">Transmembrane helix</keyword>
<reference evidence="9" key="1">
    <citation type="journal article" date="2019" name="Int. J. Syst. Evol. Microbiol.">
        <title>The Global Catalogue of Microorganisms (GCM) 10K type strain sequencing project: providing services to taxonomists for standard genome sequencing and annotation.</title>
        <authorList>
            <consortium name="The Broad Institute Genomics Platform"/>
            <consortium name="The Broad Institute Genome Sequencing Center for Infectious Disease"/>
            <person name="Wu L."/>
            <person name="Ma J."/>
        </authorList>
    </citation>
    <scope>NUCLEOTIDE SEQUENCE [LARGE SCALE GENOMIC DNA]</scope>
    <source>
        <strain evidence="9">KCTC 22245</strain>
    </source>
</reference>
<keyword evidence="3" id="KW-0328">Glycosyltransferase</keyword>
<evidence type="ECO:0000259" key="7">
    <source>
        <dbReference type="Pfam" id="PF00535"/>
    </source>
</evidence>
<dbReference type="RefSeq" id="WP_189570748.1">
    <property type="nucleotide sequence ID" value="NZ_BMXU01000001.1"/>
</dbReference>
<dbReference type="Gene3D" id="3.90.550.10">
    <property type="entry name" value="Spore Coat Polysaccharide Biosynthesis Protein SpsA, Chain A"/>
    <property type="match status" value="1"/>
</dbReference>
<dbReference type="PANTHER" id="PTHR43646:SF2">
    <property type="entry name" value="GLYCOSYLTRANSFERASE 2-LIKE DOMAIN-CONTAINING PROTEIN"/>
    <property type="match status" value="1"/>
</dbReference>
<evidence type="ECO:0000256" key="5">
    <source>
        <dbReference type="ARBA" id="ARBA00023136"/>
    </source>
</evidence>
<feature type="transmembrane region" description="Helical" evidence="6">
    <location>
        <begin position="250"/>
        <end position="268"/>
    </location>
</feature>
<protein>
    <submittedName>
        <fullName evidence="8">Glycosyltransferase family 2 protein</fullName>
    </submittedName>
</protein>
<evidence type="ECO:0000313" key="8">
    <source>
        <dbReference type="EMBL" id="MFC3302467.1"/>
    </source>
</evidence>
<gene>
    <name evidence="8" type="ORF">ACFONP_06950</name>
</gene>
<feature type="transmembrane region" description="Helical" evidence="6">
    <location>
        <begin position="306"/>
        <end position="325"/>
    </location>
</feature>
<dbReference type="PANTHER" id="PTHR43646">
    <property type="entry name" value="GLYCOSYLTRANSFERASE"/>
    <property type="match status" value="1"/>
</dbReference>
<evidence type="ECO:0000256" key="4">
    <source>
        <dbReference type="ARBA" id="ARBA00022679"/>
    </source>
</evidence>
<dbReference type="InterPro" id="IPR001173">
    <property type="entry name" value="Glyco_trans_2-like"/>
</dbReference>
<keyword evidence="6" id="KW-0812">Transmembrane</keyword>
<comment type="subcellular location">
    <subcellularLocation>
        <location evidence="1">Cell membrane</location>
    </subcellularLocation>
</comment>
<feature type="transmembrane region" description="Helical" evidence="6">
    <location>
        <begin position="274"/>
        <end position="294"/>
    </location>
</feature>